<dbReference type="Pfam" id="PF00359">
    <property type="entry name" value="PTS_EIIA_2"/>
    <property type="match status" value="1"/>
</dbReference>
<keyword evidence="3" id="KW-1185">Reference proteome</keyword>
<dbReference type="PANTHER" id="PTHR47738:SF3">
    <property type="entry name" value="PHOSPHOTRANSFERASE SYSTEM MANNITOL_FRUCTOSE-SPECIFIC IIA DOMAIN CONTAINING PROTEIN"/>
    <property type="match status" value="1"/>
</dbReference>
<organism evidence="2 3">
    <name type="scientific">Vagococcus luciliae</name>
    <dbReference type="NCBI Taxonomy" id="2920380"/>
    <lineage>
        <taxon>Bacteria</taxon>
        <taxon>Bacillati</taxon>
        <taxon>Bacillota</taxon>
        <taxon>Bacilli</taxon>
        <taxon>Lactobacillales</taxon>
        <taxon>Enterococcaceae</taxon>
        <taxon>Vagococcus</taxon>
    </lineage>
</organism>
<reference evidence="2" key="1">
    <citation type="submission" date="2022-08" db="EMBL/GenBank/DDBJ databases">
        <title>Genome sequence of Vagococcus luciliae DSM 112651.</title>
        <authorList>
            <person name="Juan G."/>
            <person name="Anja P."/>
            <person name="Rolf D."/>
            <person name="Kampfer P."/>
            <person name="Vilcinskas A."/>
        </authorList>
    </citation>
    <scope>NUCLEOTIDE SEQUENCE</scope>
    <source>
        <strain evidence="2">G314FT</strain>
    </source>
</reference>
<dbReference type="PROSITE" id="PS51094">
    <property type="entry name" value="PTS_EIIA_TYPE_2"/>
    <property type="match status" value="1"/>
</dbReference>
<dbReference type="InterPro" id="IPR016152">
    <property type="entry name" value="PTrfase/Anion_transptr"/>
</dbReference>
<dbReference type="SUPFAM" id="SSF55804">
    <property type="entry name" value="Phoshotransferase/anion transport protein"/>
    <property type="match status" value="1"/>
</dbReference>
<dbReference type="InterPro" id="IPR051541">
    <property type="entry name" value="PTS_SugarTrans_NitroReg"/>
</dbReference>
<dbReference type="Proteomes" id="UP001058273">
    <property type="component" value="Chromosome"/>
</dbReference>
<feature type="domain" description="PTS EIIA type-2" evidence="1">
    <location>
        <begin position="6"/>
        <end position="152"/>
    </location>
</feature>
<name>A0ABY5NYD1_9ENTE</name>
<dbReference type="EMBL" id="CP102451">
    <property type="protein sequence ID" value="UUV98583.1"/>
    <property type="molecule type" value="Genomic_DNA"/>
</dbReference>
<evidence type="ECO:0000313" key="2">
    <source>
        <dbReference type="EMBL" id="UUV98583.1"/>
    </source>
</evidence>
<evidence type="ECO:0000313" key="3">
    <source>
        <dbReference type="Proteomes" id="UP001058273"/>
    </source>
</evidence>
<reference evidence="2" key="2">
    <citation type="submission" date="2022-08" db="EMBL/GenBank/DDBJ databases">
        <authorList>
            <person name="Poehlein A."/>
            <person name="Guzman J."/>
            <person name="Daniel R."/>
            <person name="Vilcinskas A."/>
        </authorList>
    </citation>
    <scope>NUCLEOTIDE SEQUENCE</scope>
    <source>
        <strain evidence="2">G314FT</strain>
    </source>
</reference>
<sequence length="157" mass="18393">MKNLNFYLSEELILKNETYDVQKDLFENIGNYLSLKGYVKDSFINEIQKREENFPTGLELDGYGVAIPHTDPEHIKREFLCLVTLEKPIVFQSMADKNKDVLINTVFVLGFKKAEHQLLMLRTLMNLIQDKTFIENLNSKEKHEIIKLIENTEENVK</sequence>
<accession>A0ABY5NYD1</accession>
<evidence type="ECO:0000259" key="1">
    <source>
        <dbReference type="PROSITE" id="PS51094"/>
    </source>
</evidence>
<dbReference type="PANTHER" id="PTHR47738">
    <property type="entry name" value="PTS SYSTEM FRUCTOSE-LIKE EIIA COMPONENT-RELATED"/>
    <property type="match status" value="1"/>
</dbReference>
<protein>
    <recommendedName>
        <fullName evidence="1">PTS EIIA type-2 domain-containing protein</fullName>
    </recommendedName>
</protein>
<dbReference type="CDD" id="cd00211">
    <property type="entry name" value="PTS_IIA_fru"/>
    <property type="match status" value="1"/>
</dbReference>
<proteinExistence type="predicted"/>
<gene>
    <name evidence="2" type="ORF">G314FT_07360</name>
</gene>
<dbReference type="InterPro" id="IPR002178">
    <property type="entry name" value="PTS_EIIA_type-2_dom"/>
</dbReference>
<dbReference type="Gene3D" id="3.40.930.10">
    <property type="entry name" value="Mannitol-specific EII, Chain A"/>
    <property type="match status" value="1"/>
</dbReference>